<sequence length="598" mass="67441">MSGNYDYPPASSRRSSRPSGPEPPIPESLPQRVQRIIDALSERNDEPELDSDQNNSHGVFRTSLHQILDDLAPDLIAQSIHEGLETPRESHSTPPPRPSRDSLLYLRNLIHSESNNSNPGDTDRALQTLNQEIEEHRLDTVRQLTHAEQSRATVQQQLQQLTSDVTSPSRRHTPGRGILDRLRPERPPSTLSPASLTQEPRSTNRLIRRRSFRSDFRGIDPSNLTAPVPTPSLMPQPAHTNRDGRDGRARLKRRKLDTDDNREGMRGFNYGQYGQVVPGALKMELASCDGGIYDPDGDCSFPENILRNDSSVYCTKSDRCNLVLRHQGEAPFCLKKLVIKAPRNGYDSPIQEGMVFVSMTSDELLARTAQYQIQYSSVHRRQRRRRMRALPSQEYLNSFRTPLQSLERTFRITTDYHENSEDSVFHDQDDSNEDIAELQRLENEEDPLCSDTDESVSEDDDEEEEEERTGLTDNNRRLRELSRRAGFMRRGWSGSEPRRQGQPSLIDPIPPPPVGSGSASGSGPGPSGAGGAEVMKPHARFFIEREKSMVSIKFDPPPSGRFILIKLWSPRNADNIDIQSIIAHGYAGPRFFPSGGFR</sequence>
<organism evidence="2 3">
    <name type="scientific">Penicillium cosmopolitanum</name>
    <dbReference type="NCBI Taxonomy" id="1131564"/>
    <lineage>
        <taxon>Eukaryota</taxon>
        <taxon>Fungi</taxon>
        <taxon>Dikarya</taxon>
        <taxon>Ascomycota</taxon>
        <taxon>Pezizomycotina</taxon>
        <taxon>Eurotiomycetes</taxon>
        <taxon>Eurotiomycetidae</taxon>
        <taxon>Eurotiales</taxon>
        <taxon>Aspergillaceae</taxon>
        <taxon>Penicillium</taxon>
    </lineage>
</organism>
<dbReference type="AlphaFoldDB" id="A0A9W9WBS6"/>
<feature type="region of interest" description="Disordered" evidence="1">
    <location>
        <begin position="216"/>
        <end position="255"/>
    </location>
</feature>
<protein>
    <submittedName>
        <fullName evidence="2">Uncharacterized protein</fullName>
    </submittedName>
</protein>
<dbReference type="RefSeq" id="XP_056494371.1">
    <property type="nucleotide sequence ID" value="XM_056625789.1"/>
</dbReference>
<feature type="compositionally biased region" description="Low complexity" evidence="1">
    <location>
        <begin position="8"/>
        <end position="19"/>
    </location>
</feature>
<keyword evidence="3" id="KW-1185">Reference proteome</keyword>
<feature type="compositionally biased region" description="Polar residues" evidence="1">
    <location>
        <begin position="189"/>
        <end position="203"/>
    </location>
</feature>
<feature type="region of interest" description="Disordered" evidence="1">
    <location>
        <begin position="158"/>
        <end position="203"/>
    </location>
</feature>
<feature type="compositionally biased region" description="Basic and acidic residues" evidence="1">
    <location>
        <begin position="468"/>
        <end position="483"/>
    </location>
</feature>
<feature type="compositionally biased region" description="Polar residues" evidence="1">
    <location>
        <begin position="158"/>
        <end position="168"/>
    </location>
</feature>
<gene>
    <name evidence="2" type="ORF">N7509_001152</name>
</gene>
<name>A0A9W9WBS6_9EURO</name>
<reference evidence="2" key="2">
    <citation type="journal article" date="2023" name="IMA Fungus">
        <title>Comparative genomic study of the Penicillium genus elucidates a diverse pangenome and 15 lateral gene transfer events.</title>
        <authorList>
            <person name="Petersen C."/>
            <person name="Sorensen T."/>
            <person name="Nielsen M.R."/>
            <person name="Sondergaard T.E."/>
            <person name="Sorensen J.L."/>
            <person name="Fitzpatrick D.A."/>
            <person name="Frisvad J.C."/>
            <person name="Nielsen K.L."/>
        </authorList>
    </citation>
    <scope>NUCLEOTIDE SEQUENCE</scope>
    <source>
        <strain evidence="2">IBT 29677</strain>
    </source>
</reference>
<dbReference type="Proteomes" id="UP001147747">
    <property type="component" value="Unassembled WGS sequence"/>
</dbReference>
<feature type="compositionally biased region" description="Basic and acidic residues" evidence="1">
    <location>
        <begin position="240"/>
        <end position="249"/>
    </location>
</feature>
<dbReference type="OrthoDB" id="2351940at2759"/>
<feature type="region of interest" description="Disordered" evidence="1">
    <location>
        <begin position="440"/>
        <end position="533"/>
    </location>
</feature>
<evidence type="ECO:0000313" key="3">
    <source>
        <dbReference type="Proteomes" id="UP001147747"/>
    </source>
</evidence>
<feature type="compositionally biased region" description="Gly residues" evidence="1">
    <location>
        <begin position="518"/>
        <end position="531"/>
    </location>
</feature>
<feature type="compositionally biased region" description="Acidic residues" evidence="1">
    <location>
        <begin position="443"/>
        <end position="467"/>
    </location>
</feature>
<evidence type="ECO:0000313" key="2">
    <source>
        <dbReference type="EMBL" id="KAJ5414525.1"/>
    </source>
</evidence>
<feature type="region of interest" description="Disordered" evidence="1">
    <location>
        <begin position="1"/>
        <end position="57"/>
    </location>
</feature>
<dbReference type="GeneID" id="81364769"/>
<comment type="caution">
    <text evidence="2">The sequence shown here is derived from an EMBL/GenBank/DDBJ whole genome shotgun (WGS) entry which is preliminary data.</text>
</comment>
<proteinExistence type="predicted"/>
<dbReference type="EMBL" id="JAPZBU010000003">
    <property type="protein sequence ID" value="KAJ5414525.1"/>
    <property type="molecule type" value="Genomic_DNA"/>
</dbReference>
<reference evidence="2" key="1">
    <citation type="submission" date="2022-12" db="EMBL/GenBank/DDBJ databases">
        <authorList>
            <person name="Petersen C."/>
        </authorList>
    </citation>
    <scope>NUCLEOTIDE SEQUENCE</scope>
    <source>
        <strain evidence="2">IBT 29677</strain>
    </source>
</reference>
<accession>A0A9W9WBS6</accession>
<evidence type="ECO:0000256" key="1">
    <source>
        <dbReference type="SAM" id="MobiDB-lite"/>
    </source>
</evidence>